<dbReference type="InterPro" id="IPR004045">
    <property type="entry name" value="Glutathione_S-Trfase_N"/>
</dbReference>
<feature type="domain" description="GST N-terminal" evidence="1">
    <location>
        <begin position="20"/>
        <end position="103"/>
    </location>
</feature>
<feature type="domain" description="GST C-terminal" evidence="2">
    <location>
        <begin position="108"/>
        <end position="246"/>
    </location>
</feature>
<dbReference type="CDD" id="cd00570">
    <property type="entry name" value="GST_N_family"/>
    <property type="match status" value="1"/>
</dbReference>
<evidence type="ECO:0000259" key="1">
    <source>
        <dbReference type="PROSITE" id="PS50404"/>
    </source>
</evidence>
<dbReference type="InterPro" id="IPR010987">
    <property type="entry name" value="Glutathione-S-Trfase_C-like"/>
</dbReference>
<dbReference type="GO" id="GO:0016740">
    <property type="term" value="F:transferase activity"/>
    <property type="evidence" value="ECO:0007669"/>
    <property type="project" value="UniProtKB-KW"/>
</dbReference>
<gene>
    <name evidence="3" type="ordered locus">Astex_2087</name>
</gene>
<evidence type="ECO:0000313" key="3">
    <source>
        <dbReference type="EMBL" id="ADU13748.1"/>
    </source>
</evidence>
<name>E8RLK4_ASTEC</name>
<dbReference type="Gene3D" id="3.40.30.10">
    <property type="entry name" value="Glutaredoxin"/>
    <property type="match status" value="1"/>
</dbReference>
<reference evidence="4" key="1">
    <citation type="submission" date="2010-12" db="EMBL/GenBank/DDBJ databases">
        <title>Complete sequence of chromosome 1 of Asticcacaulis excentricus CB 48.</title>
        <authorList>
            <consortium name="US DOE Joint Genome Institute"/>
            <person name="Lucas S."/>
            <person name="Copeland A."/>
            <person name="Lapidus A."/>
            <person name="Cheng J.-F."/>
            <person name="Bruce D."/>
            <person name="Goodwin L."/>
            <person name="Pitluck S."/>
            <person name="Teshima H."/>
            <person name="Davenport K."/>
            <person name="Detter J.C."/>
            <person name="Han C."/>
            <person name="Tapia R."/>
            <person name="Land M."/>
            <person name="Hauser L."/>
            <person name="Jeffries C."/>
            <person name="Kyrpides N."/>
            <person name="Ivanova N."/>
            <person name="Ovchinnikova G."/>
            <person name="Brun Y.V."/>
            <person name="Woyke T."/>
        </authorList>
    </citation>
    <scope>NUCLEOTIDE SEQUENCE [LARGE SCALE GENOMIC DNA]</scope>
    <source>
        <strain evidence="4">ATCC 15261 / DSM 4724 / KCTC 12464 / NCIMB 9791 / VKM B-1370 / CB 48</strain>
    </source>
</reference>
<dbReference type="InterPro" id="IPR036249">
    <property type="entry name" value="Thioredoxin-like_sf"/>
</dbReference>
<dbReference type="SFLD" id="SFLDG00358">
    <property type="entry name" value="Main_(cytGST)"/>
    <property type="match status" value="1"/>
</dbReference>
<dbReference type="PANTHER" id="PTHR44051:SF8">
    <property type="entry name" value="GLUTATHIONE S-TRANSFERASE GSTA"/>
    <property type="match status" value="1"/>
</dbReference>
<dbReference type="InterPro" id="IPR036282">
    <property type="entry name" value="Glutathione-S-Trfase_C_sf"/>
</dbReference>
<proteinExistence type="predicted"/>
<dbReference type="STRING" id="573065.Astex_2087"/>
<dbReference type="KEGG" id="aex:Astex_2087"/>
<dbReference type="Gene3D" id="1.20.1050.10">
    <property type="match status" value="1"/>
</dbReference>
<dbReference type="PROSITE" id="PS50404">
    <property type="entry name" value="GST_NTER"/>
    <property type="match status" value="1"/>
</dbReference>
<dbReference type="InterPro" id="IPR004046">
    <property type="entry name" value="GST_C"/>
</dbReference>
<dbReference type="HOGENOM" id="CLU_011226_5_3_5"/>
<keyword evidence="4" id="KW-1185">Reference proteome</keyword>
<dbReference type="eggNOG" id="COG0625">
    <property type="taxonomic scope" value="Bacteria"/>
</dbReference>
<evidence type="ECO:0000313" key="4">
    <source>
        <dbReference type="Proteomes" id="UP000001492"/>
    </source>
</evidence>
<dbReference type="EMBL" id="CP002395">
    <property type="protein sequence ID" value="ADU13748.1"/>
    <property type="molecule type" value="Genomic_DNA"/>
</dbReference>
<accession>E8RLK4</accession>
<dbReference type="Pfam" id="PF13417">
    <property type="entry name" value="GST_N_3"/>
    <property type="match status" value="1"/>
</dbReference>
<dbReference type="PANTHER" id="PTHR44051">
    <property type="entry name" value="GLUTATHIONE S-TRANSFERASE-RELATED"/>
    <property type="match status" value="1"/>
</dbReference>
<dbReference type="SUPFAM" id="SSF52833">
    <property type="entry name" value="Thioredoxin-like"/>
    <property type="match status" value="1"/>
</dbReference>
<dbReference type="Proteomes" id="UP000001492">
    <property type="component" value="Chromosome 1"/>
</dbReference>
<keyword evidence="3" id="KW-0808">Transferase</keyword>
<dbReference type="SUPFAM" id="SSF47616">
    <property type="entry name" value="GST C-terminal domain-like"/>
    <property type="match status" value="1"/>
</dbReference>
<protein>
    <submittedName>
        <fullName evidence="3">Glutathione S-transferase domain protein</fullName>
    </submittedName>
</protein>
<sequence length="246" mass="28619">MAASLPKRTTGCIRFDMNTPLRTLYHFAFDPHSRLVRLALGEKKLAFEEAPVKYWEPTDEFLRLNVSGLLPVLVESYDHGRNITLCENRAILEHLDESAAEVRLWPTDPQERGEARRLVGWFERKFDYEVNALLLHEKMEKRLMGMGAPNLSALRAGRDALRDHLLYFESLLEARNWLSGRHMSYADFALASHLSVIDYVDEMNWDRYKHLKTWYMVVKSRPAFRPLLADTLPGVAPSAHYRELDF</sequence>
<dbReference type="AlphaFoldDB" id="E8RLK4"/>
<dbReference type="InterPro" id="IPR040079">
    <property type="entry name" value="Glutathione_S-Trfase"/>
</dbReference>
<dbReference type="PROSITE" id="PS50405">
    <property type="entry name" value="GST_CTER"/>
    <property type="match status" value="1"/>
</dbReference>
<organism evidence="3 4">
    <name type="scientific">Asticcacaulis excentricus (strain ATCC 15261 / DSM 4724 / KCTC 12464 / NCIMB 9791 / VKM B-1370 / CB 48)</name>
    <dbReference type="NCBI Taxonomy" id="573065"/>
    <lineage>
        <taxon>Bacteria</taxon>
        <taxon>Pseudomonadati</taxon>
        <taxon>Pseudomonadota</taxon>
        <taxon>Alphaproteobacteria</taxon>
        <taxon>Caulobacterales</taxon>
        <taxon>Caulobacteraceae</taxon>
        <taxon>Asticcacaulis</taxon>
    </lineage>
</organism>
<dbReference type="Pfam" id="PF14497">
    <property type="entry name" value="GST_C_3"/>
    <property type="match status" value="1"/>
</dbReference>
<evidence type="ECO:0000259" key="2">
    <source>
        <dbReference type="PROSITE" id="PS50405"/>
    </source>
</evidence>
<dbReference type="SFLD" id="SFLDS00019">
    <property type="entry name" value="Glutathione_Transferase_(cytos"/>
    <property type="match status" value="1"/>
</dbReference>
<dbReference type="CDD" id="cd00299">
    <property type="entry name" value="GST_C_family"/>
    <property type="match status" value="1"/>
</dbReference>